<gene>
    <name evidence="1" type="ORF">BB558_002095</name>
</gene>
<name>A0A2U1J9Z3_SMIAN</name>
<accession>A0A2U1J9Z3</accession>
<dbReference type="InterPro" id="IPR036770">
    <property type="entry name" value="Ankyrin_rpt-contain_sf"/>
</dbReference>
<dbReference type="Gene3D" id="1.25.40.20">
    <property type="entry name" value="Ankyrin repeat-containing domain"/>
    <property type="match status" value="1"/>
</dbReference>
<proteinExistence type="predicted"/>
<sequence length="851" mass="100305">MDFNKLDFYTLSRIFEYSRNINILLVSKRFSEVAENPLVMAKYFSKNKYFKYYCYDGEYNDPCMIDPKLRLLNRAKNYKKIFEYLLQILYGTDGYYEHKDDFYNFAESNKLEYIYYNLYTKPKLEKNIRTHIPFGKLGALETVEYSLKPFYNTTLGFRIIYPIKSIKFKRIYVATLLASCFEVDVIKEFGFDKDLVGEEPGKRVIRLYNFNPFEGGLLWVPEFLISVKAYSLLFYFMKNNPIPATDVTDILECVICGGDVFALDNALQIYGLKLNQHFDIREILELVETRTMFYRIANDFNINEIDYDFILDSSIANCNSEMFICAFECKFLGSNNSETDLQIQPLLERLFETENKSFLNQVIVDLVNLKVEIPKKILDKALHKKNHFKNRYGLLSRFPEDLNLMTNERYIREVLNAAEQRNAILLKFLNQHRTLEYNLCIDICEESQLDLYIYLIRAGFKVDYELDSWCCFESRRIKETYEKLMEVGIVPKPSSRQINRAIKTNSYTVFKFIINYYEWKDSEVTKKIISLYGCNKDQYGVLLMKFVKSKESISKLVSYGIKKKHKDLYDCFSEFKEQLEFTEEDFLNACKNGFLDLVKKITEKTKLSDEVLEEGLFLAFKKYRVEIFHLLVQHGAKFHYFSFDIGEIAVGRSSHKGLIMAQKNGAKIDYTKESIFYNACKYGHFQIVKQIITKHRPSNLGIYKGIFFAVRHDQNGIMNYLLTQYSGTQLFYNDLLKIAFDRDNLIGMKKLYQKGAYFSSFNRNLYTPTVKRDSSFIEFTIKCAKKLDKKVIHNLEFQISIINGDIEAAKKMIESQVVEPEFLFKNVIKTARFHEELEMLKLFQIKKVLIL</sequence>
<evidence type="ECO:0000313" key="2">
    <source>
        <dbReference type="Proteomes" id="UP000245591"/>
    </source>
</evidence>
<dbReference type="Proteomes" id="UP000245591">
    <property type="component" value="Unassembled WGS sequence"/>
</dbReference>
<dbReference type="EMBL" id="MBFU01000133">
    <property type="protein sequence ID" value="PWA01783.1"/>
    <property type="molecule type" value="Genomic_DNA"/>
</dbReference>
<comment type="caution">
    <text evidence="1">The sequence shown here is derived from an EMBL/GenBank/DDBJ whole genome shotgun (WGS) entry which is preliminary data.</text>
</comment>
<keyword evidence="2" id="KW-1185">Reference proteome</keyword>
<evidence type="ECO:0000313" key="1">
    <source>
        <dbReference type="EMBL" id="PWA01783.1"/>
    </source>
</evidence>
<protein>
    <submittedName>
        <fullName evidence="1">Uncharacterized protein</fullName>
    </submittedName>
</protein>
<organism evidence="1 2">
    <name type="scientific">Smittium angustum</name>
    <dbReference type="NCBI Taxonomy" id="133377"/>
    <lineage>
        <taxon>Eukaryota</taxon>
        <taxon>Fungi</taxon>
        <taxon>Fungi incertae sedis</taxon>
        <taxon>Zoopagomycota</taxon>
        <taxon>Kickxellomycotina</taxon>
        <taxon>Harpellomycetes</taxon>
        <taxon>Harpellales</taxon>
        <taxon>Legeriomycetaceae</taxon>
        <taxon>Smittium</taxon>
    </lineage>
</organism>
<dbReference type="AlphaFoldDB" id="A0A2U1J9Z3"/>
<reference evidence="1 2" key="1">
    <citation type="journal article" date="2018" name="MBio">
        <title>Comparative Genomics Reveals the Core Gene Toolbox for the Fungus-Insect Symbiosis.</title>
        <authorList>
            <person name="Wang Y."/>
            <person name="Stata M."/>
            <person name="Wang W."/>
            <person name="Stajich J.E."/>
            <person name="White M.M."/>
            <person name="Moncalvo J.M."/>
        </authorList>
    </citation>
    <scope>NUCLEOTIDE SEQUENCE [LARGE SCALE GENOMIC DNA]</scope>
    <source>
        <strain evidence="1 2">AUS-126-30</strain>
    </source>
</reference>
<dbReference type="SUPFAM" id="SSF48403">
    <property type="entry name" value="Ankyrin repeat"/>
    <property type="match status" value="1"/>
</dbReference>